<sequence length="426" mass="47709">MTLFEEHQFSTIKKLHQLDTYLNTTGPQDTEITSITRFLFRPTSRGLPLELPRHSEADITATSDSTNSLLPGVTSLDRSHVVLDALVSISVSGSKQCLPLSLAIGLTIVRICLAENNRKPQKGIKEHLESIWQQLNTIAALQRCLRCENSLPDSNDSKGTSLKDAGSCLSKESTGYKSLKELKQTLNRDIHRFCYFKTKHRVKKYLGGIPAFCKYYKANSLMLDVGDVLMMVIYYLDQIYQVVMKTKVPLDSAGIPYLDWDHLVSWFNLLIREYTNNMTGSMDRTRYIMATWSSLPEVKNDRTLNQFDLARALQKLVTLSSHIQDLINFAYSPRLRSILEKKLEVVLVDPIVDPVPEPSLGEMKCTVQHAFAMTEYAKDLCALGKTGETALQASLNRQLDLVEGALGSPVPFTPDSPPPIIPSATP</sequence>
<gene>
    <name evidence="2" type="ORF">P167DRAFT_583256</name>
</gene>
<dbReference type="STRING" id="1392247.A0A3N4K866"/>
<evidence type="ECO:0000313" key="2">
    <source>
        <dbReference type="EMBL" id="RPB06714.1"/>
    </source>
</evidence>
<evidence type="ECO:0000313" key="3">
    <source>
        <dbReference type="Proteomes" id="UP000277580"/>
    </source>
</evidence>
<feature type="compositionally biased region" description="Pro residues" evidence="1">
    <location>
        <begin position="411"/>
        <end position="426"/>
    </location>
</feature>
<dbReference type="OrthoDB" id="10448145at2759"/>
<dbReference type="Proteomes" id="UP000277580">
    <property type="component" value="Unassembled WGS sequence"/>
</dbReference>
<name>A0A3N4K866_9PEZI</name>
<reference evidence="2 3" key="1">
    <citation type="journal article" date="2018" name="Nat. Ecol. Evol.">
        <title>Pezizomycetes genomes reveal the molecular basis of ectomycorrhizal truffle lifestyle.</title>
        <authorList>
            <person name="Murat C."/>
            <person name="Payen T."/>
            <person name="Noel B."/>
            <person name="Kuo A."/>
            <person name="Morin E."/>
            <person name="Chen J."/>
            <person name="Kohler A."/>
            <person name="Krizsan K."/>
            <person name="Balestrini R."/>
            <person name="Da Silva C."/>
            <person name="Montanini B."/>
            <person name="Hainaut M."/>
            <person name="Levati E."/>
            <person name="Barry K.W."/>
            <person name="Belfiori B."/>
            <person name="Cichocki N."/>
            <person name="Clum A."/>
            <person name="Dockter R.B."/>
            <person name="Fauchery L."/>
            <person name="Guy J."/>
            <person name="Iotti M."/>
            <person name="Le Tacon F."/>
            <person name="Lindquist E.A."/>
            <person name="Lipzen A."/>
            <person name="Malagnac F."/>
            <person name="Mello A."/>
            <person name="Molinier V."/>
            <person name="Miyauchi S."/>
            <person name="Poulain J."/>
            <person name="Riccioni C."/>
            <person name="Rubini A."/>
            <person name="Sitrit Y."/>
            <person name="Splivallo R."/>
            <person name="Traeger S."/>
            <person name="Wang M."/>
            <person name="Zifcakova L."/>
            <person name="Wipf D."/>
            <person name="Zambonelli A."/>
            <person name="Paolocci F."/>
            <person name="Nowrousian M."/>
            <person name="Ottonello S."/>
            <person name="Baldrian P."/>
            <person name="Spatafora J.W."/>
            <person name="Henrissat B."/>
            <person name="Nagy L.G."/>
            <person name="Aury J.M."/>
            <person name="Wincker P."/>
            <person name="Grigoriev I.V."/>
            <person name="Bonfante P."/>
            <person name="Martin F.M."/>
        </authorList>
    </citation>
    <scope>NUCLEOTIDE SEQUENCE [LARGE SCALE GENOMIC DNA]</scope>
    <source>
        <strain evidence="2 3">CCBAS932</strain>
    </source>
</reference>
<dbReference type="InParanoid" id="A0A3N4K866"/>
<feature type="region of interest" description="Disordered" evidence="1">
    <location>
        <begin position="407"/>
        <end position="426"/>
    </location>
</feature>
<dbReference type="AlphaFoldDB" id="A0A3N4K866"/>
<evidence type="ECO:0000256" key="1">
    <source>
        <dbReference type="SAM" id="MobiDB-lite"/>
    </source>
</evidence>
<dbReference type="EMBL" id="ML119231">
    <property type="protein sequence ID" value="RPB06714.1"/>
    <property type="molecule type" value="Genomic_DNA"/>
</dbReference>
<keyword evidence="3" id="KW-1185">Reference proteome</keyword>
<protein>
    <submittedName>
        <fullName evidence="2">Uncharacterized protein</fullName>
    </submittedName>
</protein>
<accession>A0A3N4K866</accession>
<proteinExistence type="predicted"/>
<organism evidence="2 3">
    <name type="scientific">Morchella conica CCBAS932</name>
    <dbReference type="NCBI Taxonomy" id="1392247"/>
    <lineage>
        <taxon>Eukaryota</taxon>
        <taxon>Fungi</taxon>
        <taxon>Dikarya</taxon>
        <taxon>Ascomycota</taxon>
        <taxon>Pezizomycotina</taxon>
        <taxon>Pezizomycetes</taxon>
        <taxon>Pezizales</taxon>
        <taxon>Morchellaceae</taxon>
        <taxon>Morchella</taxon>
    </lineage>
</organism>